<feature type="compositionally biased region" description="Basic and acidic residues" evidence="7">
    <location>
        <begin position="1658"/>
        <end position="1697"/>
    </location>
</feature>
<feature type="region of interest" description="Disordered" evidence="7">
    <location>
        <begin position="1842"/>
        <end position="2040"/>
    </location>
</feature>
<dbReference type="SUPFAM" id="SSF57667">
    <property type="entry name" value="beta-beta-alpha zinc fingers"/>
    <property type="match status" value="4"/>
</dbReference>
<feature type="region of interest" description="Disordered" evidence="7">
    <location>
        <begin position="592"/>
        <end position="626"/>
    </location>
</feature>
<dbReference type="PANTHER" id="PTHR24393">
    <property type="entry name" value="ZINC FINGER PROTEIN"/>
    <property type="match status" value="1"/>
</dbReference>
<feature type="region of interest" description="Disordered" evidence="7">
    <location>
        <begin position="137"/>
        <end position="160"/>
    </location>
</feature>
<keyword evidence="1" id="KW-0479">Metal-binding</keyword>
<feature type="compositionally biased region" description="Basic residues" evidence="7">
    <location>
        <begin position="1698"/>
        <end position="1708"/>
    </location>
</feature>
<feature type="domain" description="C2H2-type" evidence="8">
    <location>
        <begin position="1144"/>
        <end position="1172"/>
    </location>
</feature>
<feature type="region of interest" description="Disordered" evidence="7">
    <location>
        <begin position="2365"/>
        <end position="2386"/>
    </location>
</feature>
<feature type="compositionally biased region" description="Polar residues" evidence="7">
    <location>
        <begin position="2475"/>
        <end position="2492"/>
    </location>
</feature>
<dbReference type="PROSITE" id="PS00028">
    <property type="entry name" value="ZINC_FINGER_C2H2_1"/>
    <property type="match status" value="6"/>
</dbReference>
<feature type="domain" description="C2H2-type" evidence="8">
    <location>
        <begin position="1232"/>
        <end position="1257"/>
    </location>
</feature>
<feature type="compositionally biased region" description="Polar residues" evidence="7">
    <location>
        <begin position="2365"/>
        <end position="2379"/>
    </location>
</feature>
<dbReference type="InterPro" id="IPR036236">
    <property type="entry name" value="Znf_C2H2_sf"/>
</dbReference>
<organism evidence="9 10">
    <name type="scientific">Biomphalaria glabrata</name>
    <name type="common">Bloodfluke planorb</name>
    <name type="synonym">Freshwater snail</name>
    <dbReference type="NCBI Taxonomy" id="6526"/>
    <lineage>
        <taxon>Eukaryota</taxon>
        <taxon>Metazoa</taxon>
        <taxon>Spiralia</taxon>
        <taxon>Lophotrochozoa</taxon>
        <taxon>Mollusca</taxon>
        <taxon>Gastropoda</taxon>
        <taxon>Heterobranchia</taxon>
        <taxon>Euthyneura</taxon>
        <taxon>Panpulmonata</taxon>
        <taxon>Hygrophila</taxon>
        <taxon>Lymnaeoidea</taxon>
        <taxon>Planorbidae</taxon>
        <taxon>Biomphalaria</taxon>
    </lineage>
</organism>
<feature type="region of interest" description="Disordered" evidence="7">
    <location>
        <begin position="964"/>
        <end position="988"/>
    </location>
</feature>
<keyword evidence="5" id="KW-0539">Nucleus</keyword>
<feature type="compositionally biased region" description="Acidic residues" evidence="7">
    <location>
        <begin position="2000"/>
        <end position="2010"/>
    </location>
</feature>
<protein>
    <submittedName>
        <fullName evidence="10">Uncharacterized protein LOC106077896 isoform X1</fullName>
    </submittedName>
</protein>
<dbReference type="Proteomes" id="UP001165740">
    <property type="component" value="Chromosome 4"/>
</dbReference>
<name>A0A9W3A9G0_BIOGL</name>
<feature type="compositionally biased region" description="Basic residues" evidence="7">
    <location>
        <begin position="1792"/>
        <end position="1807"/>
    </location>
</feature>
<dbReference type="FunFam" id="3.30.160.60:FF:000446">
    <property type="entry name" value="Zinc finger protein"/>
    <property type="match status" value="1"/>
</dbReference>
<feature type="compositionally biased region" description="Basic and acidic residues" evidence="7">
    <location>
        <begin position="1862"/>
        <end position="1899"/>
    </location>
</feature>
<feature type="region of interest" description="Disordered" evidence="7">
    <location>
        <begin position="91"/>
        <end position="124"/>
    </location>
</feature>
<feature type="compositionally biased region" description="Low complexity" evidence="7">
    <location>
        <begin position="1813"/>
        <end position="1826"/>
    </location>
</feature>
<dbReference type="OMA" id="CERCEHQ"/>
<evidence type="ECO:0000256" key="3">
    <source>
        <dbReference type="ARBA" id="ARBA00022771"/>
    </source>
</evidence>
<feature type="compositionally biased region" description="Basic and acidic residues" evidence="7">
    <location>
        <begin position="1515"/>
        <end position="1649"/>
    </location>
</feature>
<evidence type="ECO:0000256" key="2">
    <source>
        <dbReference type="ARBA" id="ARBA00022737"/>
    </source>
</evidence>
<evidence type="ECO:0000313" key="10">
    <source>
        <dbReference type="RefSeq" id="XP_055883895.1"/>
    </source>
</evidence>
<sequence length="2752" mass="307519">MRTKVDKSHKKVSEEKLRLSLPSPKVVLNASECARLLDGKGKTSVLLVEKEGRMVAATSLTPPPSVSSTVSSLPIGSEANLKVIDSVTSLSSTDSLKKSMEPETVAGSKSEDSNNSALKEEVPANANKVILKPPKKRRGLDKKFESSSQPLGILNNGDIPHETSPLRESVDVISSAVLRATDAQSKQELPQKVDFSQKHSVENLLQHQPSSSLSCTNSLLLTNYSHHALFDTRTHHLSQTAHPVPLTVNITSPSSSLSISQPDSYQSIAPYHLALAPPPSQLYSHSPFTSSAHGPNHLTLPYCVASSHTSQTVVFNANLNAQTSQAITFLNKQVSPNEHSPSVCMSLLATAATNSLTLSPNFQHLPEQEEPMNLSKSCKPAVGAITLQSQNSVSCNDSRTAEDVSVNIVSQHSPAQGETEPKELNTEQCNQDAPLVKKADLKKQKKKNSKAQKTGIIELQDSTQETHSPLHNGIDDVNSKALKSHDAIEINSLCSSNTVIASKIVFPDPKVSTDLSSKVLSPLSEEKEPMKTVSDLNETPGLSSVSDGNAVNAHSPKSSKTELDQSQDTLEEPTNTATMSLTDDLLASNESISQTTDQSLTNETDPTKKSKRLPKKKAEIPMDEESSAHRRALYSETIDYVIANFVYIPEPVEDLVLTEEEEAAIKDQFEIQSETSIKAVVTIPEKKEEDSSVTLLCNQAHGQTQTDLSDSDSEPMPRLITPPKKRPIGMAAKSVAPRPRQEGKTNADRIDSILAFVVADVLNSTPPIESGLGDELLRQQKKIQEAQSIIQNSELVQNNNNKIGDNMLIQENKGVDSHNLDILVSKINKNNDDILLNVDKVNSDIKKVARVKKIRKKVNVPEKSSPPAKESLIDSEDIVKKDSDTVVKKKILQGTSDAVKEGDDNHIYHPSTAYSVDAMQVSDKDILITRVETSDIGESIASTSGGSEQDTPVHEPEIKYEMTSAEPNSAEKENQDTGLESGGDDNKPVKKYKKRLDFVKCAYCEHQARGRSALSRHMKKVHMLDVNMPYKCYKCDYGCTKMASLNRHLFTHGVFPCSRCSFVADERIKLGQHVMDQHKDKLDMKLCKVCNRYVKCDQVSIESHTETCEGPTPYKCSECEKEFKYASSLRVHYHTHFPDEPKKFKCDLCEYRTNYKANLHKHHKNMHASKDRDIQCPDCGKLFSTEDNMRRHRKVKVHTLARPFACEICKKTFKTTGALKGHHLIHTATRPYSCNIPGCNRNFRTPKFLKSHQEEFHRLVPKKFFCTVDGCNYSFFKRSHLKRHAITHTGERNFHCTWPGCSKSFRHADNLKVHFRSHTNEKPVQCHLCDFKCKQKNSLFWHKKKVHHIIDTSVCPKRSEVKSKVKEESENQIENPIMITGEGEKDVSPVQTPAQEADDVSVKESSSTSVLDTSVSLNSSGESSIHTDSTEKNEKSMEAKEESMGESLPERIEEQSPKPLMKEQSISTQTPISRDPKDLYEFNSDNESEEETPGNFRRDKIARAILPPLPPPPKELLRKNELLEKKEKEKKEKAEKREQEKKEKAEKKEQEKKERIEKKEQEKKDKAEKKLLEKKEKEEKKFLEKKEKEEKKEQERKEKEEKKEQERKEKEEKKEQERKEKEEKKEQERKEKEQEKKDKTEKKILEKKVDKKKNAKKLSSEWKRSSMESRKSSVDSKRSSVEITAEEKVESPVDHKPKFPKAMKRKRSLSAAHRVVSTVNEEPEQTRPSRKKKGQPQNGEPSPNKDEQTPSPAKRKKMLNKKIEIQEETPPKTSPRAVTRRVLAPKAPIVSKGKKRGKLAPPKRKPSARLLAKQKATAKVNKVVKASKAPKIVPKKRVLRKRSAAKVVEADEEEEEEEDEVEAMRCPDKEVVECKPEEKKFSPRRKSEEVKKTEAKSKEEIEEQLPLATIRPHSPAYSEEMMLQGKASPYRDFSDADTVEGDNDPDGDDDDKVLEKITKPNSPVEEITPDLQDADDNKEKEALSEPDKEDEEESKSVPPPEDESSDDEVSNDIPLTPPRAPAPPPMESSEDEMEPEPLVPPFSVPGPNTPFSVPGPNTPFSVPPPTNLIQQHSVHSEEAPMSVVQSVPSMEIHSQGSVEMQQPLGSVEINHPLSVEMSHPHGSVEMHHSHGSVDMHHPHGSVEMHHPHGSVEMHHPHGSVEMHHPHGSVEMHHPHGSVEMHHPHGSVEIHHPHGSVEMHSRSASNDMPAHNAGEMRTTGSSEMVQPHVEMHSSLSHTEHLASVRTPDTIGREVKYDLPPLQDQNHTTDADKEFFDQYLKNLSAANNRAANGGLEPLSSGLRELEAMVGKSHQDLREMGSKSPISSLPSSVITSLESALPLLAPGDLRARMDVFDRHHESLYVRDTPSSLPRLSDHQSATPLPPNPAFDAFSSLNSLHPAASVGSSREGSYLRQPDNLFPTPPVPSNFMAEAMFQHQAMSGPFLPPQPSDRSSLSRIPDTSQLQSNSSSLLRRSSTMPGTDMYSSPSMPQTMPRNPFANAWATQDARPTHWQTPYMSRQANMTTPSSFFPSKGNYLTGREFMFDPSVRQSAERAMFPSLSTSQTQDTFQLERFDLSNYFPNAMTPYASSTGTLDYTRTAHTAAAKPFDERYRQSTAASAGIPDFRGLPPSTGSSDMFSGLPSVNSGFNLYASNPMSYHHPQHMTDNVNSAFLSHSTSAQHAMFERDYAAAAHRGLYPQNTPYSFIDDRQYGAPSKLSHTHPVTPSTVPQDRDLMSRSNEPQMQDPYRSVLYRY</sequence>
<feature type="compositionally biased region" description="Polar residues" evidence="7">
    <location>
        <begin position="592"/>
        <end position="604"/>
    </location>
</feature>
<dbReference type="PROSITE" id="PS50157">
    <property type="entry name" value="ZINC_FINGER_C2H2_2"/>
    <property type="match status" value="7"/>
</dbReference>
<feature type="domain" description="C2H2-type" evidence="8">
    <location>
        <begin position="1204"/>
        <end position="1231"/>
    </location>
</feature>
<feature type="region of interest" description="Disordered" evidence="7">
    <location>
        <begin position="411"/>
        <end position="477"/>
    </location>
</feature>
<feature type="compositionally biased region" description="Low complexity" evidence="7">
    <location>
        <begin position="1405"/>
        <end position="1420"/>
    </location>
</feature>
<feature type="compositionally biased region" description="Polar residues" evidence="7">
    <location>
        <begin position="564"/>
        <end position="577"/>
    </location>
</feature>
<proteinExistence type="predicted"/>
<feature type="compositionally biased region" description="Acidic residues" evidence="7">
    <location>
        <begin position="1850"/>
        <end position="1861"/>
    </location>
</feature>
<dbReference type="SMART" id="SM00355">
    <property type="entry name" value="ZnF_C2H2"/>
    <property type="match status" value="11"/>
</dbReference>
<evidence type="ECO:0000256" key="1">
    <source>
        <dbReference type="ARBA" id="ARBA00022723"/>
    </source>
</evidence>
<feature type="compositionally biased region" description="Basic and acidic residues" evidence="7">
    <location>
        <begin position="1428"/>
        <end position="1456"/>
    </location>
</feature>
<evidence type="ECO:0000256" key="4">
    <source>
        <dbReference type="ARBA" id="ARBA00022833"/>
    </source>
</evidence>
<feature type="region of interest" description="Disordered" evidence="7">
    <location>
        <begin position="522"/>
        <end position="577"/>
    </location>
</feature>
<feature type="compositionally biased region" description="Polar residues" evidence="7">
    <location>
        <begin position="460"/>
        <end position="469"/>
    </location>
</feature>
<feature type="compositionally biased region" description="Basic and acidic residues" evidence="7">
    <location>
        <begin position="1975"/>
        <end position="1986"/>
    </location>
</feature>
<keyword evidence="9" id="KW-1185">Reference proteome</keyword>
<feature type="compositionally biased region" description="Low complexity" evidence="7">
    <location>
        <begin position="2460"/>
        <end position="2474"/>
    </location>
</feature>
<dbReference type="RefSeq" id="XP_055883895.1">
    <property type="nucleotide sequence ID" value="XM_056027920.1"/>
</dbReference>
<dbReference type="GO" id="GO:0000978">
    <property type="term" value="F:RNA polymerase II cis-regulatory region sequence-specific DNA binding"/>
    <property type="evidence" value="ECO:0007669"/>
    <property type="project" value="TreeGrafter"/>
</dbReference>
<evidence type="ECO:0000256" key="6">
    <source>
        <dbReference type="PROSITE-ProRule" id="PRU00042"/>
    </source>
</evidence>
<feature type="domain" description="C2H2-type" evidence="8">
    <location>
        <begin position="1174"/>
        <end position="1203"/>
    </location>
</feature>
<dbReference type="GO" id="GO:0001228">
    <property type="term" value="F:DNA-binding transcription activator activity, RNA polymerase II-specific"/>
    <property type="evidence" value="ECO:0007669"/>
    <property type="project" value="TreeGrafter"/>
</dbReference>
<evidence type="ECO:0000256" key="7">
    <source>
        <dbReference type="SAM" id="MobiDB-lite"/>
    </source>
</evidence>
<dbReference type="FunFam" id="3.30.160.60:FF:000100">
    <property type="entry name" value="Zinc finger 45-like"/>
    <property type="match status" value="1"/>
</dbReference>
<feature type="domain" description="C2H2-type" evidence="8">
    <location>
        <begin position="1294"/>
        <end position="1323"/>
    </location>
</feature>
<keyword evidence="3 6" id="KW-0863">Zinc-finger</keyword>
<dbReference type="PANTHER" id="PTHR24393:SF34">
    <property type="entry name" value="PR_SET DOMAIN 13"/>
    <property type="match status" value="1"/>
</dbReference>
<gene>
    <name evidence="10" type="primary">LOC106077896</name>
</gene>
<dbReference type="InterPro" id="IPR013087">
    <property type="entry name" value="Znf_C2H2_type"/>
</dbReference>
<feature type="compositionally biased region" description="Polar residues" evidence="7">
    <location>
        <begin position="534"/>
        <end position="549"/>
    </location>
</feature>
<evidence type="ECO:0000259" key="8">
    <source>
        <dbReference type="PROSITE" id="PS50157"/>
    </source>
</evidence>
<feature type="region of interest" description="Disordered" evidence="7">
    <location>
        <begin position="702"/>
        <end position="725"/>
    </location>
</feature>
<evidence type="ECO:0000313" key="9">
    <source>
        <dbReference type="Proteomes" id="UP001165740"/>
    </source>
</evidence>
<reference evidence="10" key="1">
    <citation type="submission" date="2025-08" db="UniProtKB">
        <authorList>
            <consortium name="RefSeq"/>
        </authorList>
    </citation>
    <scope>IDENTIFICATION</scope>
</reference>
<feature type="domain" description="C2H2-type" evidence="8">
    <location>
        <begin position="1114"/>
        <end position="1141"/>
    </location>
</feature>
<feature type="region of interest" description="Disordered" evidence="7">
    <location>
        <begin position="2707"/>
        <end position="2752"/>
    </location>
</feature>
<keyword evidence="4" id="KW-0862">Zinc</keyword>
<dbReference type="Pfam" id="PF00096">
    <property type="entry name" value="zf-C2H2"/>
    <property type="match status" value="3"/>
</dbReference>
<dbReference type="InterPro" id="IPR047002">
    <property type="entry name" value="Tcp10_C_sf"/>
</dbReference>
<feature type="domain" description="C2H2-type" evidence="8">
    <location>
        <begin position="1264"/>
        <end position="1293"/>
    </location>
</feature>
<feature type="region of interest" description="Disordered" evidence="7">
    <location>
        <begin position="2438"/>
        <end position="2494"/>
    </location>
</feature>
<dbReference type="GO" id="GO:0008270">
    <property type="term" value="F:zinc ion binding"/>
    <property type="evidence" value="ECO:0007669"/>
    <property type="project" value="UniProtKB-KW"/>
</dbReference>
<feature type="compositionally biased region" description="Pro residues" evidence="7">
    <location>
        <begin position="2015"/>
        <end position="2026"/>
    </location>
</feature>
<feature type="region of interest" description="Disordered" evidence="7">
    <location>
        <begin position="2401"/>
        <end position="2423"/>
    </location>
</feature>
<dbReference type="OrthoDB" id="6271419at2759"/>
<keyword evidence="2" id="KW-0677">Repeat</keyword>
<feature type="region of interest" description="Disordered" evidence="7">
    <location>
        <begin position="1361"/>
        <end position="1826"/>
    </location>
</feature>
<accession>A0A9W3A9G0</accession>
<evidence type="ECO:0000256" key="5">
    <source>
        <dbReference type="ARBA" id="ARBA00023242"/>
    </source>
</evidence>
<dbReference type="FunFam" id="3.30.160.60:FF:000007">
    <property type="entry name" value="Basic krueppel-like factor 3"/>
    <property type="match status" value="1"/>
</dbReference>
<feature type="compositionally biased region" description="Polar residues" evidence="7">
    <location>
        <begin position="2448"/>
        <end position="2459"/>
    </location>
</feature>
<dbReference type="Gene3D" id="2.60.450.20">
    <property type="match status" value="1"/>
</dbReference>
<feature type="compositionally biased region" description="Acidic residues" evidence="7">
    <location>
        <begin position="1935"/>
        <end position="1952"/>
    </location>
</feature>
<dbReference type="GeneID" id="106077896"/>
<dbReference type="Gene3D" id="3.30.160.60">
    <property type="entry name" value="Classic Zinc Finger"/>
    <property type="match status" value="7"/>
</dbReference>
<dbReference type="GO" id="GO:0005634">
    <property type="term" value="C:nucleus"/>
    <property type="evidence" value="ECO:0007669"/>
    <property type="project" value="TreeGrafter"/>
</dbReference>